<dbReference type="PANTHER" id="PTHR13710:SF105">
    <property type="entry name" value="ATP-DEPENDENT DNA HELICASE Q1"/>
    <property type="match status" value="1"/>
</dbReference>
<proteinExistence type="inferred from homology"/>
<dbReference type="Pfam" id="PF00271">
    <property type="entry name" value="Helicase_C"/>
    <property type="match status" value="1"/>
</dbReference>
<dbReference type="EC" id="5.6.2.4" evidence="10"/>
<evidence type="ECO:0000259" key="13">
    <source>
        <dbReference type="PROSITE" id="PS51192"/>
    </source>
</evidence>
<dbReference type="SMART" id="SM00487">
    <property type="entry name" value="DEXDc"/>
    <property type="match status" value="1"/>
</dbReference>
<keyword evidence="8" id="KW-0413">Isomerase</keyword>
<evidence type="ECO:0000256" key="7">
    <source>
        <dbReference type="ARBA" id="ARBA00023125"/>
    </source>
</evidence>
<protein>
    <recommendedName>
        <fullName evidence="11">ATP-dependent DNA helicase RecQ</fullName>
        <ecNumber evidence="10">5.6.2.4</ecNumber>
    </recommendedName>
    <alternativeName>
        <fullName evidence="12">DNA 3'-5' helicase RecQ</fullName>
    </alternativeName>
</protein>
<evidence type="ECO:0000256" key="6">
    <source>
        <dbReference type="ARBA" id="ARBA00022840"/>
    </source>
</evidence>
<evidence type="ECO:0000256" key="8">
    <source>
        <dbReference type="ARBA" id="ARBA00023235"/>
    </source>
</evidence>
<evidence type="ECO:0000256" key="4">
    <source>
        <dbReference type="ARBA" id="ARBA00022801"/>
    </source>
</evidence>
<evidence type="ECO:0000256" key="5">
    <source>
        <dbReference type="ARBA" id="ARBA00022806"/>
    </source>
</evidence>
<dbReference type="SUPFAM" id="SSF52540">
    <property type="entry name" value="P-loop containing nucleoside triphosphate hydrolases"/>
    <property type="match status" value="1"/>
</dbReference>
<evidence type="ECO:0000256" key="1">
    <source>
        <dbReference type="ARBA" id="ARBA00005446"/>
    </source>
</evidence>
<name>A0ABP7HAR7_9FLAO</name>
<dbReference type="PROSITE" id="PS51194">
    <property type="entry name" value="HELICASE_CTER"/>
    <property type="match status" value="1"/>
</dbReference>
<comment type="similarity">
    <text evidence="1">Belongs to the helicase family. RecQ subfamily.</text>
</comment>
<dbReference type="SMART" id="SM00490">
    <property type="entry name" value="HELICc"/>
    <property type="match status" value="1"/>
</dbReference>
<dbReference type="InterPro" id="IPR027417">
    <property type="entry name" value="P-loop_NTPase"/>
</dbReference>
<gene>
    <name evidence="15" type="ORF">GCM10022271_19800</name>
</gene>
<keyword evidence="4" id="KW-0378">Hydrolase</keyword>
<dbReference type="GO" id="GO:0004386">
    <property type="term" value="F:helicase activity"/>
    <property type="evidence" value="ECO:0007669"/>
    <property type="project" value="UniProtKB-KW"/>
</dbReference>
<dbReference type="Pfam" id="PF00270">
    <property type="entry name" value="DEAD"/>
    <property type="match status" value="1"/>
</dbReference>
<keyword evidence="16" id="KW-1185">Reference proteome</keyword>
<evidence type="ECO:0000256" key="12">
    <source>
        <dbReference type="ARBA" id="ARBA00044550"/>
    </source>
</evidence>
<feature type="domain" description="Helicase ATP-binding" evidence="13">
    <location>
        <begin position="25"/>
        <end position="193"/>
    </location>
</feature>
<keyword evidence="6" id="KW-0067">ATP-binding</keyword>
<dbReference type="InterPro" id="IPR036388">
    <property type="entry name" value="WH-like_DNA-bd_sf"/>
</dbReference>
<evidence type="ECO:0000313" key="15">
    <source>
        <dbReference type="EMBL" id="GAA3787318.1"/>
    </source>
</evidence>
<evidence type="ECO:0000256" key="3">
    <source>
        <dbReference type="ARBA" id="ARBA00022741"/>
    </source>
</evidence>
<evidence type="ECO:0000259" key="14">
    <source>
        <dbReference type="PROSITE" id="PS51194"/>
    </source>
</evidence>
<comment type="caution">
    <text evidence="15">The sequence shown here is derived from an EMBL/GenBank/DDBJ whole genome shotgun (WGS) entry which is preliminary data.</text>
</comment>
<feature type="domain" description="Helicase C-terminal" evidence="14">
    <location>
        <begin position="217"/>
        <end position="371"/>
    </location>
</feature>
<dbReference type="Gene3D" id="1.10.10.10">
    <property type="entry name" value="Winged helix-like DNA-binding domain superfamily/Winged helix DNA-binding domain"/>
    <property type="match status" value="1"/>
</dbReference>
<dbReference type="InterPro" id="IPR014001">
    <property type="entry name" value="Helicase_ATP-bd"/>
</dbReference>
<evidence type="ECO:0000256" key="10">
    <source>
        <dbReference type="ARBA" id="ARBA00034808"/>
    </source>
</evidence>
<dbReference type="Pfam" id="PF16124">
    <property type="entry name" value="RecQ_Zn_bind"/>
    <property type="match status" value="1"/>
</dbReference>
<evidence type="ECO:0000256" key="9">
    <source>
        <dbReference type="ARBA" id="ARBA00034617"/>
    </source>
</evidence>
<dbReference type="Proteomes" id="UP001501456">
    <property type="component" value="Unassembled WGS sequence"/>
</dbReference>
<dbReference type="InterPro" id="IPR001650">
    <property type="entry name" value="Helicase_C-like"/>
</dbReference>
<keyword evidence="5 15" id="KW-0347">Helicase</keyword>
<dbReference type="InterPro" id="IPR011545">
    <property type="entry name" value="DEAD/DEAH_box_helicase_dom"/>
</dbReference>
<dbReference type="RefSeq" id="WP_344730014.1">
    <property type="nucleotide sequence ID" value="NZ_BAABBI010000002.1"/>
</dbReference>
<dbReference type="PANTHER" id="PTHR13710">
    <property type="entry name" value="DNA HELICASE RECQ FAMILY MEMBER"/>
    <property type="match status" value="1"/>
</dbReference>
<keyword evidence="3" id="KW-0547">Nucleotide-binding</keyword>
<keyword evidence="7" id="KW-0238">DNA-binding</keyword>
<dbReference type="CDD" id="cd17920">
    <property type="entry name" value="DEXHc_RecQ"/>
    <property type="match status" value="1"/>
</dbReference>
<accession>A0ABP7HAR7</accession>
<sequence>MQHPINILERYWNFTAFRPQQEDAINAVIDGEDTFVLMPTGGGKSLCFQIPALAKEGICIVISPLIALMKHQVKTLNNMGIKALALTSGISHSDIDTLLDNCIYGNYKFLYLSPERLEQELVQDRIRQMNVNLIAVDEAHCISQWGNDFRPAYKNIYKLRELQPSANCIALTASATPLVIDDIIKELDFIKPKIFKQSFYRENLAYMTYHEEDKFYKLERILKKYKEPSIVYVRNRKATIDISSFLESKGITSTFYHGGLPNSDKDNHLNAWLNDQKQVMVATNAFGMGIDKPDVKTVIHINLPDSLESYFQEAGRAGRNGNKAFAVTLKNKNDEDLVVNQFLKILPTVQFSKHIYRKLCNYFQISYGEGAFSTHDFNFNHFCKTYNTNALLTYNTLQLLDRNSIISLSKQFKRRTLIQFIISNKSLFNYLDTHESLNIVVKTILRTYVGVFESETAINTLRVADKASVSETYLFKVLQQLESDQIITLQASTTDAQVTFIQPREDDKTINRISKIIKQQSMLKEKQVQAVLDYINNDNDCKSKQLLSYFGEETPTNCGICSVCTTQKKDNIKVDFKILKNEIIQLLEHRDLSSRDIAASLSYSEKDITQTLQTLLEYQIITITKTNTYKLAHI</sequence>
<organism evidence="15 16">
    <name type="scientific">Corallibacter vietnamensis</name>
    <dbReference type="NCBI Taxonomy" id="904130"/>
    <lineage>
        <taxon>Bacteria</taxon>
        <taxon>Pseudomonadati</taxon>
        <taxon>Bacteroidota</taxon>
        <taxon>Flavobacteriia</taxon>
        <taxon>Flavobacteriales</taxon>
        <taxon>Flavobacteriaceae</taxon>
        <taxon>Corallibacter</taxon>
    </lineage>
</organism>
<dbReference type="Gene3D" id="3.40.50.300">
    <property type="entry name" value="P-loop containing nucleotide triphosphate hydrolases"/>
    <property type="match status" value="2"/>
</dbReference>
<evidence type="ECO:0000256" key="2">
    <source>
        <dbReference type="ARBA" id="ARBA00022723"/>
    </source>
</evidence>
<keyword evidence="2" id="KW-0479">Metal-binding</keyword>
<dbReference type="PROSITE" id="PS51192">
    <property type="entry name" value="HELICASE_ATP_BIND_1"/>
    <property type="match status" value="1"/>
</dbReference>
<evidence type="ECO:0000256" key="11">
    <source>
        <dbReference type="ARBA" id="ARBA00044535"/>
    </source>
</evidence>
<dbReference type="InterPro" id="IPR032284">
    <property type="entry name" value="RecQ_Zn-bd"/>
</dbReference>
<dbReference type="InterPro" id="IPR004589">
    <property type="entry name" value="DNA_helicase_ATP-dep_RecQ"/>
</dbReference>
<dbReference type="NCBIfam" id="TIGR00614">
    <property type="entry name" value="recQ_fam"/>
    <property type="match status" value="1"/>
</dbReference>
<comment type="catalytic activity">
    <reaction evidence="9">
        <text>Couples ATP hydrolysis with the unwinding of duplex DNA by translocating in the 3'-5' direction.</text>
        <dbReference type="EC" id="5.6.2.4"/>
    </reaction>
</comment>
<reference evidence="16" key="1">
    <citation type="journal article" date="2019" name="Int. J. Syst. Evol. Microbiol.">
        <title>The Global Catalogue of Microorganisms (GCM) 10K type strain sequencing project: providing services to taxonomists for standard genome sequencing and annotation.</title>
        <authorList>
            <consortium name="The Broad Institute Genomics Platform"/>
            <consortium name="The Broad Institute Genome Sequencing Center for Infectious Disease"/>
            <person name="Wu L."/>
            <person name="Ma J."/>
        </authorList>
    </citation>
    <scope>NUCLEOTIDE SEQUENCE [LARGE SCALE GENOMIC DNA]</scope>
    <source>
        <strain evidence="16">JCM 17525</strain>
    </source>
</reference>
<evidence type="ECO:0000313" key="16">
    <source>
        <dbReference type="Proteomes" id="UP001501456"/>
    </source>
</evidence>
<dbReference type="EMBL" id="BAABBI010000002">
    <property type="protein sequence ID" value="GAA3787318.1"/>
    <property type="molecule type" value="Genomic_DNA"/>
</dbReference>